<dbReference type="RefSeq" id="XP_062630312.1">
    <property type="nucleotide sequence ID" value="XM_062774328.1"/>
</dbReference>
<dbReference type="EMBL" id="CP086719">
    <property type="protein sequence ID" value="WOO84286.1"/>
    <property type="molecule type" value="Genomic_DNA"/>
</dbReference>
<gene>
    <name evidence="2" type="ORF">LOC62_06G007805</name>
</gene>
<feature type="domain" description="Ricin B lectin" evidence="1">
    <location>
        <begin position="7"/>
        <end position="129"/>
    </location>
</feature>
<reference evidence="2" key="1">
    <citation type="submission" date="2023-10" db="EMBL/GenBank/DDBJ databases">
        <authorList>
            <person name="Noh H."/>
        </authorList>
    </citation>
    <scope>NUCLEOTIDE SEQUENCE</scope>
    <source>
        <strain evidence="2">DUCC4014</strain>
    </source>
</reference>
<protein>
    <recommendedName>
        <fullName evidence="1">Ricin B lectin domain-containing protein</fullName>
    </recommendedName>
</protein>
<sequence>MIAKGRWNGAKVGLSQDCNNETPDMLWDTGAPGTVGNIRLKGTNLCLDAGDWDSRGNGRRITLRTCGEGARGAQSWWYSNNGRVELAGPVPRAHSAPPKSGYCLDLTDGDPNKQLQIWTCYDGNQNQVWDLPPWCRFC</sequence>
<evidence type="ECO:0000313" key="2">
    <source>
        <dbReference type="EMBL" id="WOO84286.1"/>
    </source>
</evidence>
<dbReference type="Proteomes" id="UP000827549">
    <property type="component" value="Chromosome 6"/>
</dbReference>
<keyword evidence="3" id="KW-1185">Reference proteome</keyword>
<organism evidence="2 3">
    <name type="scientific">Vanrija pseudolonga</name>
    <dbReference type="NCBI Taxonomy" id="143232"/>
    <lineage>
        <taxon>Eukaryota</taxon>
        <taxon>Fungi</taxon>
        <taxon>Dikarya</taxon>
        <taxon>Basidiomycota</taxon>
        <taxon>Agaricomycotina</taxon>
        <taxon>Tremellomycetes</taxon>
        <taxon>Trichosporonales</taxon>
        <taxon>Trichosporonaceae</taxon>
        <taxon>Vanrija</taxon>
    </lineage>
</organism>
<name>A0AAF0YGN9_9TREE</name>
<dbReference type="InterPro" id="IPR000772">
    <property type="entry name" value="Ricin_B_lectin"/>
</dbReference>
<dbReference type="GeneID" id="87810976"/>
<dbReference type="AlphaFoldDB" id="A0AAF0YGN9"/>
<proteinExistence type="predicted"/>
<accession>A0AAF0YGN9</accession>
<dbReference type="Pfam" id="PF00652">
    <property type="entry name" value="Ricin_B_lectin"/>
    <property type="match status" value="1"/>
</dbReference>
<dbReference type="SUPFAM" id="SSF50370">
    <property type="entry name" value="Ricin B-like lectins"/>
    <property type="match status" value="1"/>
</dbReference>
<evidence type="ECO:0000313" key="3">
    <source>
        <dbReference type="Proteomes" id="UP000827549"/>
    </source>
</evidence>
<evidence type="ECO:0000259" key="1">
    <source>
        <dbReference type="Pfam" id="PF00652"/>
    </source>
</evidence>
<dbReference type="Gene3D" id="2.80.10.50">
    <property type="match status" value="1"/>
</dbReference>
<dbReference type="InterPro" id="IPR035992">
    <property type="entry name" value="Ricin_B-like_lectins"/>
</dbReference>
<dbReference type="PROSITE" id="PS50231">
    <property type="entry name" value="RICIN_B_LECTIN"/>
    <property type="match status" value="1"/>
</dbReference>
<dbReference type="CDD" id="cd00161">
    <property type="entry name" value="beta-trefoil_Ricin-like"/>
    <property type="match status" value="1"/>
</dbReference>